<evidence type="ECO:0000256" key="4">
    <source>
        <dbReference type="RuleBase" id="RU003345"/>
    </source>
</evidence>
<feature type="active site" evidence="3">
    <location>
        <position position="259"/>
    </location>
</feature>
<dbReference type="PROSITE" id="PS00070">
    <property type="entry name" value="ALDEHYDE_DEHYDR_CYS"/>
    <property type="match status" value="1"/>
</dbReference>
<comment type="similarity">
    <text evidence="1 4">Belongs to the aldehyde dehydrogenase family.</text>
</comment>
<comment type="caution">
    <text evidence="6">The sequence shown here is derived from an EMBL/GenBank/DDBJ whole genome shotgun (WGS) entry which is preliminary data.</text>
</comment>
<dbReference type="Proteomes" id="UP001220964">
    <property type="component" value="Unassembled WGS sequence"/>
</dbReference>
<dbReference type="Gene3D" id="3.40.605.10">
    <property type="entry name" value="Aldehyde Dehydrogenase, Chain A, domain 1"/>
    <property type="match status" value="1"/>
</dbReference>
<dbReference type="InterPro" id="IPR015590">
    <property type="entry name" value="Aldehyde_DH_dom"/>
</dbReference>
<dbReference type="InterPro" id="IPR016161">
    <property type="entry name" value="Ald_DH/histidinol_DH"/>
</dbReference>
<sequence>MDVELKNPESQLFINGAWRCASDRGVAEVECPADGTSIASISVATPDDIDRAVRAADDAFNGAWRDTPARERGRMLSRLADLIERDLEVIAKLEALEIGRPANEPKMVDIPSAIVTLRYFAGWADKMDGRTLASPDHFGRPTHAYTIREPVGVVGAILPWNAPTMICCWKLAPALAAGCTLVIKPALEAPLAVLYLGRLIEEAGFPPGVVNIVPGAGRVAGDALVGHPKVSKVTFTGSPEVGRMIARKAADTFKPTTLELGGKAPQLIFPDVDVKATAEALALGIFSNQGEICAAGSRIIVHEAIEAELVDALREEAEKRVLGHPLDGTTTMGSLISKKQMDTVAEYISSGLNQGATLVTGGAPIDGPGFFMRPTVFSGVNNAMRIAQEEIFGPVAAVMTFSSEEDAVAMANDSRYGLSANIFTESLRTAHRVAARVDAGTVWVNGGGTPDPRAVWGGSGLSGVGRELGLSALQSHTHEKAVCVLL</sequence>
<dbReference type="InterPro" id="IPR029510">
    <property type="entry name" value="Ald_DH_CS_GLU"/>
</dbReference>
<dbReference type="Gene3D" id="3.40.309.10">
    <property type="entry name" value="Aldehyde Dehydrogenase, Chain A, domain 2"/>
    <property type="match status" value="1"/>
</dbReference>
<dbReference type="GO" id="GO:0016620">
    <property type="term" value="F:oxidoreductase activity, acting on the aldehyde or oxo group of donors, NAD or NADP as acceptor"/>
    <property type="evidence" value="ECO:0007669"/>
    <property type="project" value="InterPro"/>
</dbReference>
<accession>A0AAE3NR66</accession>
<gene>
    <name evidence="6" type="ORF">P1J78_09575</name>
</gene>
<evidence type="ECO:0000313" key="6">
    <source>
        <dbReference type="EMBL" id="MDF0600979.1"/>
    </source>
</evidence>
<keyword evidence="2 4" id="KW-0560">Oxidoreductase</keyword>
<keyword evidence="7" id="KW-1185">Reference proteome</keyword>
<dbReference type="FunFam" id="3.40.605.10:FF:000007">
    <property type="entry name" value="NAD/NADP-dependent betaine aldehyde dehydrogenase"/>
    <property type="match status" value="1"/>
</dbReference>
<dbReference type="InterPro" id="IPR016163">
    <property type="entry name" value="Ald_DH_C"/>
</dbReference>
<proteinExistence type="inferred from homology"/>
<evidence type="ECO:0000256" key="1">
    <source>
        <dbReference type="ARBA" id="ARBA00009986"/>
    </source>
</evidence>
<dbReference type="Pfam" id="PF00171">
    <property type="entry name" value="Aldedh"/>
    <property type="match status" value="1"/>
</dbReference>
<evidence type="ECO:0000256" key="3">
    <source>
        <dbReference type="PROSITE-ProRule" id="PRU10007"/>
    </source>
</evidence>
<evidence type="ECO:0000313" key="7">
    <source>
        <dbReference type="Proteomes" id="UP001220964"/>
    </source>
</evidence>
<dbReference type="SUPFAM" id="SSF53720">
    <property type="entry name" value="ALDH-like"/>
    <property type="match status" value="1"/>
</dbReference>
<name>A0AAE3NR66_9RHOB</name>
<feature type="domain" description="Aldehyde dehydrogenase" evidence="5">
    <location>
        <begin position="22"/>
        <end position="482"/>
    </location>
</feature>
<dbReference type="InterPro" id="IPR016160">
    <property type="entry name" value="Ald_DH_CS_CYS"/>
</dbReference>
<organism evidence="6 7">
    <name type="scientific">Psychromarinibacter sediminicola</name>
    <dbReference type="NCBI Taxonomy" id="3033385"/>
    <lineage>
        <taxon>Bacteria</taxon>
        <taxon>Pseudomonadati</taxon>
        <taxon>Pseudomonadota</taxon>
        <taxon>Alphaproteobacteria</taxon>
        <taxon>Rhodobacterales</taxon>
        <taxon>Paracoccaceae</taxon>
        <taxon>Psychromarinibacter</taxon>
    </lineage>
</organism>
<evidence type="ECO:0000259" key="5">
    <source>
        <dbReference type="Pfam" id="PF00171"/>
    </source>
</evidence>
<dbReference type="FunFam" id="3.40.309.10:FF:000012">
    <property type="entry name" value="Betaine aldehyde dehydrogenase"/>
    <property type="match status" value="1"/>
</dbReference>
<dbReference type="AlphaFoldDB" id="A0AAE3NR66"/>
<dbReference type="InterPro" id="IPR016162">
    <property type="entry name" value="Ald_DH_N"/>
</dbReference>
<protein>
    <submittedName>
        <fullName evidence="6">Aldehyde dehydrogenase family protein</fullName>
    </submittedName>
</protein>
<reference evidence="6" key="1">
    <citation type="submission" date="2023-03" db="EMBL/GenBank/DDBJ databases">
        <title>Multiphase analysis and comparison of six strains from genera Psychromarinibacter, Lutimaribacter, and Maritimibacter, including a novel species: Psychromarinibacter sediminicola sp. nov.</title>
        <authorList>
            <person name="Wang Y.-H."/>
            <person name="Ye M.-Q."/>
            <person name="Du Z.-J."/>
        </authorList>
    </citation>
    <scope>NUCLEOTIDE SEQUENCE</scope>
    <source>
        <strain evidence="6">C21-152</strain>
    </source>
</reference>
<evidence type="ECO:0000256" key="2">
    <source>
        <dbReference type="ARBA" id="ARBA00023002"/>
    </source>
</evidence>
<dbReference type="PROSITE" id="PS00687">
    <property type="entry name" value="ALDEHYDE_DEHYDR_GLU"/>
    <property type="match status" value="1"/>
</dbReference>
<dbReference type="RefSeq" id="WP_275567121.1">
    <property type="nucleotide sequence ID" value="NZ_JARGYC010000020.1"/>
</dbReference>
<dbReference type="PANTHER" id="PTHR11699">
    <property type="entry name" value="ALDEHYDE DEHYDROGENASE-RELATED"/>
    <property type="match status" value="1"/>
</dbReference>
<dbReference type="EMBL" id="JARGYC010000020">
    <property type="protein sequence ID" value="MDF0600979.1"/>
    <property type="molecule type" value="Genomic_DNA"/>
</dbReference>